<accession>A0A2P2C8U4</accession>
<protein>
    <recommendedName>
        <fullName evidence="9">ABC transmembrane type-1 domain-containing protein</fullName>
    </recommendedName>
</protein>
<dbReference type="EMBL" id="CZKA01000045">
    <property type="protein sequence ID" value="CUR58415.1"/>
    <property type="molecule type" value="Genomic_DNA"/>
</dbReference>
<dbReference type="CDD" id="cd06261">
    <property type="entry name" value="TM_PBP2"/>
    <property type="match status" value="2"/>
</dbReference>
<dbReference type="Pfam" id="PF00528">
    <property type="entry name" value="BPD_transp_1"/>
    <property type="match status" value="2"/>
</dbReference>
<dbReference type="GO" id="GO:0005886">
    <property type="term" value="C:plasma membrane"/>
    <property type="evidence" value="ECO:0007669"/>
    <property type="project" value="UniProtKB-SubCell"/>
</dbReference>
<evidence type="ECO:0000313" key="10">
    <source>
        <dbReference type="EMBL" id="CUR58415.1"/>
    </source>
</evidence>
<feature type="transmembrane region" description="Helical" evidence="8">
    <location>
        <begin position="281"/>
        <end position="302"/>
    </location>
</feature>
<feature type="transmembrane region" description="Helical" evidence="8">
    <location>
        <begin position="225"/>
        <end position="243"/>
    </location>
</feature>
<evidence type="ECO:0000256" key="8">
    <source>
        <dbReference type="SAM" id="Phobius"/>
    </source>
</evidence>
<feature type="transmembrane region" description="Helical" evidence="8">
    <location>
        <begin position="517"/>
        <end position="539"/>
    </location>
</feature>
<keyword evidence="3" id="KW-1003">Cell membrane</keyword>
<feature type="transmembrane region" description="Helical" evidence="8">
    <location>
        <begin position="429"/>
        <end position="453"/>
    </location>
</feature>
<feature type="transmembrane region" description="Helical" evidence="8">
    <location>
        <begin position="175"/>
        <end position="196"/>
    </location>
</feature>
<proteinExistence type="predicted"/>
<feature type="transmembrane region" description="Helical" evidence="8">
    <location>
        <begin position="93"/>
        <end position="118"/>
    </location>
</feature>
<dbReference type="GO" id="GO:0055085">
    <property type="term" value="P:transmembrane transport"/>
    <property type="evidence" value="ECO:0007669"/>
    <property type="project" value="InterPro"/>
</dbReference>
<dbReference type="PROSITE" id="PS50928">
    <property type="entry name" value="ABC_TM1"/>
    <property type="match status" value="2"/>
</dbReference>
<feature type="transmembrane region" description="Helical" evidence="8">
    <location>
        <begin position="36"/>
        <end position="61"/>
    </location>
</feature>
<evidence type="ECO:0000256" key="4">
    <source>
        <dbReference type="ARBA" id="ARBA00022519"/>
    </source>
</evidence>
<gene>
    <name evidence="10" type="ORF">NOCA250044</name>
</gene>
<feature type="domain" description="ABC transmembrane type-1" evidence="9">
    <location>
        <begin position="94"/>
        <end position="302"/>
    </location>
</feature>
<feature type="transmembrane region" description="Helical" evidence="8">
    <location>
        <begin position="397"/>
        <end position="417"/>
    </location>
</feature>
<feature type="transmembrane region" description="Helical" evidence="8">
    <location>
        <begin position="459"/>
        <end position="477"/>
    </location>
</feature>
<evidence type="ECO:0000256" key="7">
    <source>
        <dbReference type="ARBA" id="ARBA00023136"/>
    </source>
</evidence>
<evidence type="ECO:0000256" key="1">
    <source>
        <dbReference type="ARBA" id="ARBA00004429"/>
    </source>
</evidence>
<evidence type="ECO:0000256" key="2">
    <source>
        <dbReference type="ARBA" id="ARBA00022448"/>
    </source>
</evidence>
<feature type="transmembrane region" description="Helical" evidence="8">
    <location>
        <begin position="559"/>
        <end position="581"/>
    </location>
</feature>
<evidence type="ECO:0000256" key="5">
    <source>
        <dbReference type="ARBA" id="ARBA00022692"/>
    </source>
</evidence>
<dbReference type="Gene3D" id="1.10.3720.10">
    <property type="entry name" value="MetI-like"/>
    <property type="match status" value="2"/>
</dbReference>
<keyword evidence="6 8" id="KW-1133">Transmembrane helix</keyword>
<keyword evidence="5 8" id="KW-0812">Transmembrane</keyword>
<feature type="transmembrane region" description="Helical" evidence="8">
    <location>
        <begin position="332"/>
        <end position="355"/>
    </location>
</feature>
<comment type="subcellular location">
    <subcellularLocation>
        <location evidence="1">Cell inner membrane</location>
        <topology evidence="1">Multi-pass membrane protein</topology>
    </subcellularLocation>
</comment>
<keyword evidence="7 8" id="KW-0472">Membrane</keyword>
<evidence type="ECO:0000256" key="3">
    <source>
        <dbReference type="ARBA" id="ARBA00022475"/>
    </source>
</evidence>
<feature type="transmembrane region" description="Helical" evidence="8">
    <location>
        <begin position="130"/>
        <end position="155"/>
    </location>
</feature>
<name>A0A2P2C8U4_9ZZZZ</name>
<dbReference type="PANTHER" id="PTHR43357:SF4">
    <property type="entry name" value="INNER MEMBRANE ABC TRANSPORTER PERMEASE PROTEIN YDCV"/>
    <property type="match status" value="1"/>
</dbReference>
<dbReference type="AlphaFoldDB" id="A0A2P2C8U4"/>
<dbReference type="InterPro" id="IPR035906">
    <property type="entry name" value="MetI-like_sf"/>
</dbReference>
<keyword evidence="2" id="KW-0813">Transport</keyword>
<dbReference type="InterPro" id="IPR000515">
    <property type="entry name" value="MetI-like"/>
</dbReference>
<evidence type="ECO:0000256" key="6">
    <source>
        <dbReference type="ARBA" id="ARBA00022989"/>
    </source>
</evidence>
<sequence>MSTTTDAPGVTGIDPPETKLPREPLLVRWTLTSRQLLGVVVGLTVTYLALGPIVIMVAAMFQNTEAGLPLSSGATWTFDNLVTVFGSSATWDLLITTLVFALGSLFLGGTIAIVLAWLTERTDIALPRTIFVLIVASAGVPGLINTIAWGALLNPTAGPINDLMRWAFGWTFDPWSLPGMIFVQGLSLVPLIYLLLAATFRGMNPALEEAAVASGASNLLMMRRVTLPLLTPAIIGAFIYGFVSAVESVDVPLIFGLPGQVRVLSLQVWLSAQSTSGLPEYGVACAYALLLVAMSLIPLMIYTRVIRNSSRYATVTGKGFRPRKFTLGAWRWPAFVVVFLFLLVQLLLPILMLLWSSVQFYYSGINQEAIDRISFDAWKNDLTSSTVHTILLTTLKVGLLAALGTMILTILSSWIVVRSRNRAAGWLDHLLFFPHLLPGIVIALAVLLLYLILPVGVYGTIWILVIAFVMKSTPLASRLTTPGIAQISVTLEEAAAVSGGKMRHVWLRVLVPLLKGVFTNGYLLIFMMCIHTLSLPLLLSSQGTQMLASEIFSRYVTGQTRGVAVLSLIMVAITSVLAIVMRGAGTDRSRK</sequence>
<dbReference type="PANTHER" id="PTHR43357">
    <property type="entry name" value="INNER MEMBRANE ABC TRANSPORTER PERMEASE PROTEIN YDCV"/>
    <property type="match status" value="1"/>
</dbReference>
<organism evidence="10">
    <name type="scientific">metagenome</name>
    <dbReference type="NCBI Taxonomy" id="256318"/>
    <lineage>
        <taxon>unclassified sequences</taxon>
        <taxon>metagenomes</taxon>
    </lineage>
</organism>
<evidence type="ECO:0000259" key="9">
    <source>
        <dbReference type="PROSITE" id="PS50928"/>
    </source>
</evidence>
<reference evidence="10" key="1">
    <citation type="submission" date="2015-08" db="EMBL/GenBank/DDBJ databases">
        <authorList>
            <person name="Babu N.S."/>
            <person name="Beckwith C.J."/>
            <person name="Beseler K.G."/>
            <person name="Brison A."/>
            <person name="Carone J.V."/>
            <person name="Caskin T.P."/>
            <person name="Diamond M."/>
            <person name="Durham M.E."/>
            <person name="Foxe J.M."/>
            <person name="Go M."/>
            <person name="Henderson B.A."/>
            <person name="Jones I.B."/>
            <person name="McGettigan J.A."/>
            <person name="Micheletti S.J."/>
            <person name="Nasrallah M.E."/>
            <person name="Ortiz D."/>
            <person name="Piller C.R."/>
            <person name="Privatt S.R."/>
            <person name="Schneider S.L."/>
            <person name="Sharp S."/>
            <person name="Smith T.C."/>
            <person name="Stanton J.D."/>
            <person name="Ullery H.E."/>
            <person name="Wilson R.J."/>
            <person name="Serrano M.G."/>
            <person name="Buck G."/>
            <person name="Lee V."/>
            <person name="Wang Y."/>
            <person name="Carvalho R."/>
            <person name="Voegtly L."/>
            <person name="Shi R."/>
            <person name="Duckworth R."/>
            <person name="Johnson A."/>
            <person name="Loviza R."/>
            <person name="Walstead R."/>
            <person name="Shah Z."/>
            <person name="Kiflezghi M."/>
            <person name="Wade K."/>
            <person name="Ball S.L."/>
            <person name="Bradley K.W."/>
            <person name="Asai D.J."/>
            <person name="Bowman C.A."/>
            <person name="Russell D.A."/>
            <person name="Pope W.H."/>
            <person name="Jacobs-Sera D."/>
            <person name="Hendrix R.W."/>
            <person name="Hatfull G.F."/>
        </authorList>
    </citation>
    <scope>NUCLEOTIDE SEQUENCE</scope>
</reference>
<dbReference type="SUPFAM" id="SSF161098">
    <property type="entry name" value="MetI-like"/>
    <property type="match status" value="2"/>
</dbReference>
<keyword evidence="4" id="KW-0997">Cell inner membrane</keyword>
<feature type="domain" description="ABC transmembrane type-1" evidence="9">
    <location>
        <begin position="391"/>
        <end position="581"/>
    </location>
</feature>